<dbReference type="InParanoid" id="A0A067R3V3"/>
<keyword evidence="2" id="KW-1185">Reference proteome</keyword>
<reference evidence="1 2" key="1">
    <citation type="journal article" date="2014" name="Nat. Commun.">
        <title>Molecular traces of alternative social organization in a termite genome.</title>
        <authorList>
            <person name="Terrapon N."/>
            <person name="Li C."/>
            <person name="Robertson H.M."/>
            <person name="Ji L."/>
            <person name="Meng X."/>
            <person name="Booth W."/>
            <person name="Chen Z."/>
            <person name="Childers C.P."/>
            <person name="Glastad K.M."/>
            <person name="Gokhale K."/>
            <person name="Gowin J."/>
            <person name="Gronenberg W."/>
            <person name="Hermansen R.A."/>
            <person name="Hu H."/>
            <person name="Hunt B.G."/>
            <person name="Huylmans A.K."/>
            <person name="Khalil S.M."/>
            <person name="Mitchell R.D."/>
            <person name="Munoz-Torres M.C."/>
            <person name="Mustard J.A."/>
            <person name="Pan H."/>
            <person name="Reese J.T."/>
            <person name="Scharf M.E."/>
            <person name="Sun F."/>
            <person name="Vogel H."/>
            <person name="Xiao J."/>
            <person name="Yang W."/>
            <person name="Yang Z."/>
            <person name="Yang Z."/>
            <person name="Zhou J."/>
            <person name="Zhu J."/>
            <person name="Brent C.S."/>
            <person name="Elsik C.G."/>
            <person name="Goodisman M.A."/>
            <person name="Liberles D.A."/>
            <person name="Roe R.M."/>
            <person name="Vargo E.L."/>
            <person name="Vilcinskas A."/>
            <person name="Wang J."/>
            <person name="Bornberg-Bauer E."/>
            <person name="Korb J."/>
            <person name="Zhang G."/>
            <person name="Liebig J."/>
        </authorList>
    </citation>
    <scope>NUCLEOTIDE SEQUENCE [LARGE SCALE GENOMIC DNA]</scope>
    <source>
        <tissue evidence="1">Whole organism</tissue>
    </source>
</reference>
<protein>
    <submittedName>
        <fullName evidence="1">Uncharacterized protein</fullName>
    </submittedName>
</protein>
<sequence>MVTVQFDYSAGSCKKKCLQLLPLHMNRNRCQISRLCSTRGRTLNWHEQPPPKRRMVSLRPVRRMPSVPASQPHTLQTYIRTNTDRRQDTWISGSSASSTGQLSSSMLFARCPAWFVPCSLLPHFFQRKPFSEYKATD</sequence>
<dbReference type="AlphaFoldDB" id="A0A067R3V3"/>
<organism evidence="1 2">
    <name type="scientific">Zootermopsis nevadensis</name>
    <name type="common">Dampwood termite</name>
    <dbReference type="NCBI Taxonomy" id="136037"/>
    <lineage>
        <taxon>Eukaryota</taxon>
        <taxon>Metazoa</taxon>
        <taxon>Ecdysozoa</taxon>
        <taxon>Arthropoda</taxon>
        <taxon>Hexapoda</taxon>
        <taxon>Insecta</taxon>
        <taxon>Pterygota</taxon>
        <taxon>Neoptera</taxon>
        <taxon>Polyneoptera</taxon>
        <taxon>Dictyoptera</taxon>
        <taxon>Blattodea</taxon>
        <taxon>Blattoidea</taxon>
        <taxon>Termitoidae</taxon>
        <taxon>Termopsidae</taxon>
        <taxon>Zootermopsis</taxon>
    </lineage>
</organism>
<dbReference type="Proteomes" id="UP000027135">
    <property type="component" value="Unassembled WGS sequence"/>
</dbReference>
<evidence type="ECO:0000313" key="2">
    <source>
        <dbReference type="Proteomes" id="UP000027135"/>
    </source>
</evidence>
<proteinExistence type="predicted"/>
<name>A0A067R3V3_ZOONE</name>
<accession>A0A067R3V3</accession>
<evidence type="ECO:0000313" key="1">
    <source>
        <dbReference type="EMBL" id="KDR17723.1"/>
    </source>
</evidence>
<dbReference type="EMBL" id="KK852722">
    <property type="protein sequence ID" value="KDR17723.1"/>
    <property type="molecule type" value="Genomic_DNA"/>
</dbReference>
<gene>
    <name evidence="1" type="ORF">L798_07264</name>
</gene>